<accession>A0A915D1U9</accession>
<reference evidence="2" key="1">
    <citation type="submission" date="2022-11" db="UniProtKB">
        <authorList>
            <consortium name="WormBaseParasite"/>
        </authorList>
    </citation>
    <scope>IDENTIFICATION</scope>
</reference>
<evidence type="ECO:0000313" key="2">
    <source>
        <dbReference type="WBParaSite" id="jg14951"/>
    </source>
</evidence>
<dbReference type="AlphaFoldDB" id="A0A915D1U9"/>
<protein>
    <submittedName>
        <fullName evidence="2">Transposase</fullName>
    </submittedName>
</protein>
<keyword evidence="1" id="KW-1185">Reference proteome</keyword>
<organism evidence="1 2">
    <name type="scientific">Ditylenchus dipsaci</name>
    <dbReference type="NCBI Taxonomy" id="166011"/>
    <lineage>
        <taxon>Eukaryota</taxon>
        <taxon>Metazoa</taxon>
        <taxon>Ecdysozoa</taxon>
        <taxon>Nematoda</taxon>
        <taxon>Chromadorea</taxon>
        <taxon>Rhabditida</taxon>
        <taxon>Tylenchina</taxon>
        <taxon>Tylenchomorpha</taxon>
        <taxon>Sphaerularioidea</taxon>
        <taxon>Anguinidae</taxon>
        <taxon>Anguininae</taxon>
        <taxon>Ditylenchus</taxon>
    </lineage>
</organism>
<sequence length="294" mass="34298">MVFVLMNRKLETSYRFVLEKLKELRPKISPSSIAVDFEKLNGMLLRFEIFPWCTRWCIRGCFPKIKHSACFFHFRQSLIRNVCSNNKVLYECDDQFRKWTNLIAALAFVPVKDVPQAFEILADISEGSEYAQQLGPFFDYFEDIYIGRIKREMSVGSQVDKWNVHQLVTKNEPRTNNGIESFNGQLLRTMAASHPTVWKLLLAVLDELILADQRVSSYWSGGNTPRRNNAYLQLSERLRKTVERYDAQPTLEYLNSIAHNLGGFLVKRKLMICDLQSKGQIYQSFKMRSVKWSV</sequence>
<name>A0A915D1U9_9BILA</name>
<dbReference type="WBParaSite" id="jg14951">
    <property type="protein sequence ID" value="jg14951"/>
    <property type="gene ID" value="jg14951"/>
</dbReference>
<proteinExistence type="predicted"/>
<evidence type="ECO:0000313" key="1">
    <source>
        <dbReference type="Proteomes" id="UP000887574"/>
    </source>
</evidence>
<dbReference type="Proteomes" id="UP000887574">
    <property type="component" value="Unplaced"/>
</dbReference>